<accession>D9SPZ3</accession>
<dbReference type="GO" id="GO:0006310">
    <property type="term" value="P:DNA recombination"/>
    <property type="evidence" value="ECO:0007669"/>
    <property type="project" value="UniProtKB-KW"/>
</dbReference>
<evidence type="ECO:0000256" key="2">
    <source>
        <dbReference type="ARBA" id="ARBA00023172"/>
    </source>
</evidence>
<gene>
    <name evidence="3" type="ordered locus">Clocel_2413</name>
</gene>
<proteinExistence type="predicted"/>
<evidence type="ECO:0000256" key="1">
    <source>
        <dbReference type="ARBA" id="ARBA00023125"/>
    </source>
</evidence>
<name>D9SPZ3_CLOC7</name>
<dbReference type="GO" id="GO:0015074">
    <property type="term" value="P:DNA integration"/>
    <property type="evidence" value="ECO:0007669"/>
    <property type="project" value="InterPro"/>
</dbReference>
<protein>
    <submittedName>
        <fullName evidence="3">Integrase family protein</fullName>
    </submittedName>
</protein>
<evidence type="ECO:0000313" key="3">
    <source>
        <dbReference type="EMBL" id="ADL52129.1"/>
    </source>
</evidence>
<reference evidence="3 4" key="1">
    <citation type="submission" date="2010-08" db="EMBL/GenBank/DDBJ databases">
        <title>Complete sequence of Clostridium cellulovorans 743B.</title>
        <authorList>
            <consortium name="US DOE Joint Genome Institute"/>
            <person name="Lucas S."/>
            <person name="Copeland A."/>
            <person name="Lapidus A."/>
            <person name="Cheng J.-F."/>
            <person name="Bruce D."/>
            <person name="Goodwin L."/>
            <person name="Pitluck S."/>
            <person name="Chertkov O."/>
            <person name="Detter J.C."/>
            <person name="Han C."/>
            <person name="Tapia R."/>
            <person name="Land M."/>
            <person name="Hauser L."/>
            <person name="Chang Y.-J."/>
            <person name="Jeffries C."/>
            <person name="Kyrpides N."/>
            <person name="Ivanova N."/>
            <person name="Mikhailova N."/>
            <person name="Hemme C.L."/>
            <person name="Woyke T."/>
        </authorList>
    </citation>
    <scope>NUCLEOTIDE SEQUENCE [LARGE SCALE GENOMIC DNA]</scope>
    <source>
        <strain evidence="4">ATCC 35296 / DSM 3052 / OCM 3 / 743B</strain>
    </source>
</reference>
<dbReference type="eggNOG" id="COG0582">
    <property type="taxonomic scope" value="Bacteria"/>
</dbReference>
<dbReference type="OrthoDB" id="9785687at2"/>
<dbReference type="InterPro" id="IPR013762">
    <property type="entry name" value="Integrase-like_cat_sf"/>
</dbReference>
<dbReference type="Gene3D" id="1.10.150.130">
    <property type="match status" value="1"/>
</dbReference>
<evidence type="ECO:0000313" key="4">
    <source>
        <dbReference type="Proteomes" id="UP000002730"/>
    </source>
</evidence>
<sequence length="146" mass="16926">MKSLIIDLVLIDGKRKQFEKGGFTLKKEAEKSTKLSASYVKSLYNLLVVVFNYAKRMEYLKVSPLDKVIPPKLNSDGQIKIYTEEELVKLSTRLKSTSLHLAFQLGINLGLRTGECYTLRWSDFDFNNNTVNIDKKLQYYPQLYNF</sequence>
<dbReference type="SUPFAM" id="SSF56349">
    <property type="entry name" value="DNA breaking-rejoining enzymes"/>
    <property type="match status" value="1"/>
</dbReference>
<keyword evidence="4" id="KW-1185">Reference proteome</keyword>
<dbReference type="EMBL" id="CP002160">
    <property type="protein sequence ID" value="ADL52129.1"/>
    <property type="molecule type" value="Genomic_DNA"/>
</dbReference>
<keyword evidence="2" id="KW-0233">DNA recombination</keyword>
<dbReference type="AlphaFoldDB" id="D9SPZ3"/>
<dbReference type="Proteomes" id="UP000002730">
    <property type="component" value="Chromosome"/>
</dbReference>
<dbReference type="GO" id="GO:0003677">
    <property type="term" value="F:DNA binding"/>
    <property type="evidence" value="ECO:0007669"/>
    <property type="project" value="UniProtKB-KW"/>
</dbReference>
<dbReference type="HOGENOM" id="CLU_1774134_0_0_9"/>
<dbReference type="Gene3D" id="1.10.443.10">
    <property type="entry name" value="Intergrase catalytic core"/>
    <property type="match status" value="1"/>
</dbReference>
<dbReference type="RefSeq" id="WP_010074417.1">
    <property type="nucleotide sequence ID" value="NC_014393.1"/>
</dbReference>
<organism evidence="3 4">
    <name type="scientific">Clostridium cellulovorans (strain ATCC 35296 / DSM 3052 / OCM 3 / 743B)</name>
    <dbReference type="NCBI Taxonomy" id="573061"/>
    <lineage>
        <taxon>Bacteria</taxon>
        <taxon>Bacillati</taxon>
        <taxon>Bacillota</taxon>
        <taxon>Clostridia</taxon>
        <taxon>Eubacteriales</taxon>
        <taxon>Clostridiaceae</taxon>
        <taxon>Clostridium</taxon>
    </lineage>
</organism>
<dbReference type="STRING" id="573061.Clocel_2413"/>
<dbReference type="InterPro" id="IPR010998">
    <property type="entry name" value="Integrase_recombinase_N"/>
</dbReference>
<dbReference type="KEGG" id="ccb:Clocel_2413"/>
<dbReference type="InterPro" id="IPR011010">
    <property type="entry name" value="DNA_brk_join_enz"/>
</dbReference>
<keyword evidence="1" id="KW-0238">DNA-binding</keyword>